<evidence type="ECO:0000256" key="6">
    <source>
        <dbReference type="ARBA" id="ARBA00082728"/>
    </source>
</evidence>
<dbReference type="Pfam" id="PF01196">
    <property type="entry name" value="Ribosomal_L17"/>
    <property type="match status" value="1"/>
</dbReference>
<dbReference type="EMBL" id="JABMIG020000299">
    <property type="protein sequence ID" value="KAL3782023.1"/>
    <property type="molecule type" value="Genomic_DNA"/>
</dbReference>
<dbReference type="FunFam" id="3.90.1030.10:FF:000001">
    <property type="entry name" value="50S ribosomal protein L17"/>
    <property type="match status" value="1"/>
</dbReference>
<keyword evidence="3 7" id="KW-0687">Ribonucleoprotein</keyword>
<reference evidence="10 11" key="1">
    <citation type="journal article" date="2020" name="G3 (Bethesda)">
        <title>Improved Reference Genome for Cyclotella cryptica CCMP332, a Model for Cell Wall Morphogenesis, Salinity Adaptation, and Lipid Production in Diatoms (Bacillariophyta).</title>
        <authorList>
            <person name="Roberts W.R."/>
            <person name="Downey K.M."/>
            <person name="Ruck E.C."/>
            <person name="Traller J.C."/>
            <person name="Alverson A.J."/>
        </authorList>
    </citation>
    <scope>NUCLEOTIDE SEQUENCE [LARGE SCALE GENOMIC DNA]</scope>
    <source>
        <strain evidence="10 11">CCMP332</strain>
    </source>
</reference>
<keyword evidence="9" id="KW-0812">Transmembrane</keyword>
<name>A0ABD3P2B1_9STRA</name>
<dbReference type="SUPFAM" id="SSF64263">
    <property type="entry name" value="Prokaryotic ribosomal protein L17"/>
    <property type="match status" value="1"/>
</dbReference>
<keyword evidence="9" id="KW-0472">Membrane</keyword>
<dbReference type="Gene3D" id="3.90.1030.10">
    <property type="entry name" value="Ribosomal protein L17"/>
    <property type="match status" value="1"/>
</dbReference>
<accession>A0ABD3P2B1</accession>
<dbReference type="GO" id="GO:1990904">
    <property type="term" value="C:ribonucleoprotein complex"/>
    <property type="evidence" value="ECO:0007669"/>
    <property type="project" value="UniProtKB-KW"/>
</dbReference>
<dbReference type="PANTHER" id="PTHR14413:SF16">
    <property type="entry name" value="LARGE RIBOSOMAL SUBUNIT PROTEIN BL17M"/>
    <property type="match status" value="1"/>
</dbReference>
<evidence type="ECO:0000256" key="1">
    <source>
        <dbReference type="ARBA" id="ARBA00008777"/>
    </source>
</evidence>
<keyword evidence="2 7" id="KW-0689">Ribosomal protein</keyword>
<comment type="caution">
    <text evidence="10">The sequence shown here is derived from an EMBL/GenBank/DDBJ whole genome shotgun (WGS) entry which is preliminary data.</text>
</comment>
<dbReference type="NCBIfam" id="TIGR00059">
    <property type="entry name" value="L17"/>
    <property type="match status" value="1"/>
</dbReference>
<dbReference type="PROSITE" id="PS01167">
    <property type="entry name" value="RIBOSOMAL_L17"/>
    <property type="match status" value="1"/>
</dbReference>
<dbReference type="InterPro" id="IPR047859">
    <property type="entry name" value="Ribosomal_bL17_CS"/>
</dbReference>
<dbReference type="AlphaFoldDB" id="A0ABD3P2B1"/>
<evidence type="ECO:0000256" key="2">
    <source>
        <dbReference type="ARBA" id="ARBA00022980"/>
    </source>
</evidence>
<evidence type="ECO:0000256" key="4">
    <source>
        <dbReference type="ARBA" id="ARBA00072708"/>
    </source>
</evidence>
<sequence>MPSDQCTARQVADKERPCSCEAAHSTTNNHSPSRNYSITPSQSETQLLSGGTYQEGMKLTSAQETAAEDVTTCVLFAPATRSSHVMSSANVIPSQPKQHVPKAEAPEIKAAKTNAVLIVLMLLFATTVSTASSATAYPRHWKNKLNNMKVAAFLCSLMVAGASAFGEFPPRLHIYSSVGFCARVHLLAKESLKSIHEMISHLHLLQHPPTPLSSTAPVPQRTPIAVPTAPSTTALQMRHRKRVALLNKPADQRKALLRALTTEIIRHGRIKTTLVRAKAVRKHVDHMIELGKRGDLHARRQALGWVYDKDLVHSLFEAAPERYGERNGGYTRVLRTMPRQGDNAKMAVIELV</sequence>
<protein>
    <recommendedName>
        <fullName evidence="4">Large ribosomal subunit protein bL17c</fullName>
    </recommendedName>
    <alternativeName>
        <fullName evidence="5">50S ribosomal protein L17, chloroplastic</fullName>
    </alternativeName>
    <alternativeName>
        <fullName evidence="6">CL17</fullName>
    </alternativeName>
</protein>
<feature type="transmembrane region" description="Helical" evidence="9">
    <location>
        <begin position="115"/>
        <end position="138"/>
    </location>
</feature>
<dbReference type="HAMAP" id="MF_01368">
    <property type="entry name" value="Ribosomal_bL17"/>
    <property type="match status" value="1"/>
</dbReference>
<evidence type="ECO:0000313" key="10">
    <source>
        <dbReference type="EMBL" id="KAL3782023.1"/>
    </source>
</evidence>
<dbReference type="Proteomes" id="UP001516023">
    <property type="component" value="Unassembled WGS sequence"/>
</dbReference>
<feature type="compositionally biased region" description="Polar residues" evidence="8">
    <location>
        <begin position="24"/>
        <end position="46"/>
    </location>
</feature>
<dbReference type="GO" id="GO:0005840">
    <property type="term" value="C:ribosome"/>
    <property type="evidence" value="ECO:0007669"/>
    <property type="project" value="UniProtKB-KW"/>
</dbReference>
<feature type="region of interest" description="Disordered" evidence="8">
    <location>
        <begin position="23"/>
        <end position="46"/>
    </location>
</feature>
<evidence type="ECO:0000256" key="5">
    <source>
        <dbReference type="ARBA" id="ARBA00077677"/>
    </source>
</evidence>
<dbReference type="PANTHER" id="PTHR14413">
    <property type="entry name" value="RIBOSOMAL PROTEIN L17"/>
    <property type="match status" value="1"/>
</dbReference>
<evidence type="ECO:0000256" key="8">
    <source>
        <dbReference type="SAM" id="MobiDB-lite"/>
    </source>
</evidence>
<proteinExistence type="inferred from homology"/>
<dbReference type="InterPro" id="IPR000456">
    <property type="entry name" value="Ribosomal_bL17"/>
</dbReference>
<comment type="similarity">
    <text evidence="1 7">Belongs to the bacterial ribosomal protein bL17 family.</text>
</comment>
<evidence type="ECO:0000256" key="9">
    <source>
        <dbReference type="SAM" id="Phobius"/>
    </source>
</evidence>
<organism evidence="10 11">
    <name type="scientific">Cyclotella cryptica</name>
    <dbReference type="NCBI Taxonomy" id="29204"/>
    <lineage>
        <taxon>Eukaryota</taxon>
        <taxon>Sar</taxon>
        <taxon>Stramenopiles</taxon>
        <taxon>Ochrophyta</taxon>
        <taxon>Bacillariophyta</taxon>
        <taxon>Coscinodiscophyceae</taxon>
        <taxon>Thalassiosirophycidae</taxon>
        <taxon>Stephanodiscales</taxon>
        <taxon>Stephanodiscaceae</taxon>
        <taxon>Cyclotella</taxon>
    </lineage>
</organism>
<dbReference type="InterPro" id="IPR036373">
    <property type="entry name" value="Ribosomal_bL17_sf"/>
</dbReference>
<gene>
    <name evidence="10" type="ORF">HJC23_003686</name>
</gene>
<keyword evidence="11" id="KW-1185">Reference proteome</keyword>
<evidence type="ECO:0000256" key="3">
    <source>
        <dbReference type="ARBA" id="ARBA00023274"/>
    </source>
</evidence>
<evidence type="ECO:0000256" key="7">
    <source>
        <dbReference type="RuleBase" id="RU000660"/>
    </source>
</evidence>
<keyword evidence="9" id="KW-1133">Transmembrane helix</keyword>
<evidence type="ECO:0000313" key="11">
    <source>
        <dbReference type="Proteomes" id="UP001516023"/>
    </source>
</evidence>